<dbReference type="InterPro" id="IPR036864">
    <property type="entry name" value="Zn2-C6_fun-type_DNA-bd_sf"/>
</dbReference>
<evidence type="ECO:0000313" key="9">
    <source>
        <dbReference type="EMBL" id="PWN94870.1"/>
    </source>
</evidence>
<dbReference type="CDD" id="cd12148">
    <property type="entry name" value="fungal_TF_MHR"/>
    <property type="match status" value="1"/>
</dbReference>
<dbReference type="Gene3D" id="4.10.240.10">
    <property type="entry name" value="Zn(2)-C6 fungal-type DNA-binding domain"/>
    <property type="match status" value="1"/>
</dbReference>
<dbReference type="CDD" id="cd00067">
    <property type="entry name" value="GAL4"/>
    <property type="match status" value="1"/>
</dbReference>
<comment type="subcellular location">
    <subcellularLocation>
        <location evidence="1">Nucleus</location>
    </subcellularLocation>
</comment>
<dbReference type="SMART" id="SM00066">
    <property type="entry name" value="GAL4"/>
    <property type="match status" value="1"/>
</dbReference>
<evidence type="ECO:0000256" key="1">
    <source>
        <dbReference type="ARBA" id="ARBA00004123"/>
    </source>
</evidence>
<dbReference type="Proteomes" id="UP000245946">
    <property type="component" value="Unassembled WGS sequence"/>
</dbReference>
<feature type="compositionally biased region" description="Polar residues" evidence="7">
    <location>
        <begin position="290"/>
        <end position="304"/>
    </location>
</feature>
<reference evidence="9 10" key="1">
    <citation type="journal article" date="2018" name="Mol. Biol. Evol.">
        <title>Broad Genomic Sampling Reveals a Smut Pathogenic Ancestry of the Fungal Clade Ustilaginomycotina.</title>
        <authorList>
            <person name="Kijpornyongpan T."/>
            <person name="Mondo S.J."/>
            <person name="Barry K."/>
            <person name="Sandor L."/>
            <person name="Lee J."/>
            <person name="Lipzen A."/>
            <person name="Pangilinan J."/>
            <person name="LaButti K."/>
            <person name="Hainaut M."/>
            <person name="Henrissat B."/>
            <person name="Grigoriev I.V."/>
            <person name="Spatafora J.W."/>
            <person name="Aime M.C."/>
        </authorList>
    </citation>
    <scope>NUCLEOTIDE SEQUENCE [LARGE SCALE GENOMIC DNA]</scope>
    <source>
        <strain evidence="9 10">MCA 4186</strain>
    </source>
</reference>
<dbReference type="InterPro" id="IPR001138">
    <property type="entry name" value="Zn2Cys6_DnaBD"/>
</dbReference>
<feature type="compositionally biased region" description="Low complexity" evidence="7">
    <location>
        <begin position="33"/>
        <end position="43"/>
    </location>
</feature>
<evidence type="ECO:0000256" key="6">
    <source>
        <dbReference type="ARBA" id="ARBA00023242"/>
    </source>
</evidence>
<dbReference type="EMBL" id="KZ819308">
    <property type="protein sequence ID" value="PWN94870.1"/>
    <property type="molecule type" value="Genomic_DNA"/>
</dbReference>
<dbReference type="InterPro" id="IPR007219">
    <property type="entry name" value="XnlR_reg_dom"/>
</dbReference>
<proteinExistence type="predicted"/>
<organism evidence="9 10">
    <name type="scientific">Tilletiopsis washingtonensis</name>
    <dbReference type="NCBI Taxonomy" id="58919"/>
    <lineage>
        <taxon>Eukaryota</taxon>
        <taxon>Fungi</taxon>
        <taxon>Dikarya</taxon>
        <taxon>Basidiomycota</taxon>
        <taxon>Ustilaginomycotina</taxon>
        <taxon>Exobasidiomycetes</taxon>
        <taxon>Entylomatales</taxon>
        <taxon>Entylomatales incertae sedis</taxon>
        <taxon>Tilletiopsis</taxon>
    </lineage>
</organism>
<dbReference type="STRING" id="58919.A0A316YZJ1"/>
<dbReference type="GO" id="GO:0008270">
    <property type="term" value="F:zinc ion binding"/>
    <property type="evidence" value="ECO:0007669"/>
    <property type="project" value="InterPro"/>
</dbReference>
<dbReference type="InterPro" id="IPR051089">
    <property type="entry name" value="prtT"/>
</dbReference>
<dbReference type="SUPFAM" id="SSF57701">
    <property type="entry name" value="Zn2/Cys6 DNA-binding domain"/>
    <property type="match status" value="1"/>
</dbReference>
<dbReference type="GO" id="GO:0000976">
    <property type="term" value="F:transcription cis-regulatory region binding"/>
    <property type="evidence" value="ECO:0007669"/>
    <property type="project" value="TreeGrafter"/>
</dbReference>
<dbReference type="GO" id="GO:0005634">
    <property type="term" value="C:nucleus"/>
    <property type="evidence" value="ECO:0007669"/>
    <property type="project" value="UniProtKB-SubCell"/>
</dbReference>
<feature type="region of interest" description="Disordered" evidence="7">
    <location>
        <begin position="256"/>
        <end position="320"/>
    </location>
</feature>
<dbReference type="AlphaFoldDB" id="A0A316YZJ1"/>
<dbReference type="PANTHER" id="PTHR31845:SF19">
    <property type="entry name" value="TRANSCRIPTION FACTOR DOMAIN-CONTAINING PROTEIN"/>
    <property type="match status" value="1"/>
</dbReference>
<keyword evidence="4" id="KW-0238">DNA-binding</keyword>
<dbReference type="GO" id="GO:0006351">
    <property type="term" value="P:DNA-templated transcription"/>
    <property type="evidence" value="ECO:0007669"/>
    <property type="project" value="InterPro"/>
</dbReference>
<evidence type="ECO:0000256" key="4">
    <source>
        <dbReference type="ARBA" id="ARBA00023125"/>
    </source>
</evidence>
<keyword evidence="10" id="KW-1185">Reference proteome</keyword>
<sequence length="891" mass="95939">MAEQHPRPGASARPGSSTAGSSFALPAGRASEKPSVSGLSKSSVRSDDSDEGESDGDDDDADESDSQASASSSTRLEDGPKQKQKRKRSSEACTACRRLKMRCVPATTPGPGVGPRALAPCARCLRLRRPGTCVFEGGRKAKRKRREAERKARDEGLTYLAKAGEMHMVGQPNPVGTSGWPGAQPSGSGSVKVSMDQPSFVFSADHMPAAASTASSVHAEQQEMRGRIATLERSVSHLAGVVSQMQARDALPRYAPLPDVTSASTHQPSSSRLQHDWSQAQSEPMGATASRASQSHRIETTSFAASLPSPAISSTSTRRAGVDSQLHPIGVLAEAALNTHAPPQRAEPSTGKGERNRALAVVPLAAARALFALYFDKCAQHLLVLDGDPCRHGDPHFVIGRSPILYLAICAVASIYVRGSKVHDQCKEVADEMVATSIVKGHKSVETVQGLLLLSMWGLPSRQFELNTSYLFVGLAMRIANDLGLHREALCASPSTDSWDAVNRQRAWFCAFSVDRSLSAQLGKPNAGAAGAGQLSRAAGTWGFHPGNKPWDKGVASFVELQTILTRQLEWLSSHINGPQERSDASISAALPRFNQQLDEWAERWSAYGFFSEPSSAEPAPARADNFDERMLQSLRKQWPIRLEHARLQLNSFGLQLAMQEPDDTVLKLENCACKRSIGAFTAHRAVTVYHRCWNAAEKFTTHVLAGMRPVFRWSPNTQLVMASYSCVFLLKLTQPAFAHFGNGRRAVSIVEQVAAMLEEVSISPAHAPALHASFLRSLLASRKERAASGTTTPAWFRNGGILRLLSPSGGDTTSDMLLDAAAGVTSNALQEQQMQVGATSGLPMDYLLDPDFWSSVHWLPPAIPDWSSTVARADRGDLHGTSGLFDNPLA</sequence>
<keyword evidence="3" id="KW-0805">Transcription regulation</keyword>
<evidence type="ECO:0000256" key="3">
    <source>
        <dbReference type="ARBA" id="ARBA00023015"/>
    </source>
</evidence>
<gene>
    <name evidence="9" type="ORF">FA09DRAFT_332534</name>
</gene>
<keyword evidence="2" id="KW-0479">Metal-binding</keyword>
<feature type="region of interest" description="Disordered" evidence="7">
    <location>
        <begin position="1"/>
        <end position="92"/>
    </location>
</feature>
<feature type="compositionally biased region" description="Polar residues" evidence="7">
    <location>
        <begin position="261"/>
        <end position="282"/>
    </location>
</feature>
<protein>
    <recommendedName>
        <fullName evidence="8">Zn(2)-C6 fungal-type domain-containing protein</fullName>
    </recommendedName>
</protein>
<dbReference type="OrthoDB" id="39175at2759"/>
<evidence type="ECO:0000256" key="7">
    <source>
        <dbReference type="SAM" id="MobiDB-lite"/>
    </source>
</evidence>
<evidence type="ECO:0000256" key="5">
    <source>
        <dbReference type="ARBA" id="ARBA00023163"/>
    </source>
</evidence>
<dbReference type="GO" id="GO:0000981">
    <property type="term" value="F:DNA-binding transcription factor activity, RNA polymerase II-specific"/>
    <property type="evidence" value="ECO:0007669"/>
    <property type="project" value="InterPro"/>
</dbReference>
<keyword evidence="6" id="KW-0539">Nucleus</keyword>
<feature type="compositionally biased region" description="Acidic residues" evidence="7">
    <location>
        <begin position="48"/>
        <end position="65"/>
    </location>
</feature>
<dbReference type="PROSITE" id="PS50048">
    <property type="entry name" value="ZN2_CY6_FUNGAL_2"/>
    <property type="match status" value="1"/>
</dbReference>
<dbReference type="PANTHER" id="PTHR31845">
    <property type="entry name" value="FINGER DOMAIN PROTEIN, PUTATIVE-RELATED"/>
    <property type="match status" value="1"/>
</dbReference>
<name>A0A316YZJ1_9BASI</name>
<accession>A0A316YZJ1</accession>
<evidence type="ECO:0000313" key="10">
    <source>
        <dbReference type="Proteomes" id="UP000245946"/>
    </source>
</evidence>
<evidence type="ECO:0000256" key="2">
    <source>
        <dbReference type="ARBA" id="ARBA00022723"/>
    </source>
</evidence>
<evidence type="ECO:0000259" key="8">
    <source>
        <dbReference type="PROSITE" id="PS50048"/>
    </source>
</evidence>
<dbReference type="RefSeq" id="XP_025595149.1">
    <property type="nucleotide sequence ID" value="XM_025743491.1"/>
</dbReference>
<keyword evidence="5" id="KW-0804">Transcription</keyword>
<dbReference type="GeneID" id="37271035"/>
<dbReference type="Pfam" id="PF04082">
    <property type="entry name" value="Fungal_trans"/>
    <property type="match status" value="1"/>
</dbReference>
<feature type="domain" description="Zn(2)-C6 fungal-type" evidence="8">
    <location>
        <begin position="92"/>
        <end position="135"/>
    </location>
</feature>